<dbReference type="Proteomes" id="UP000281343">
    <property type="component" value="Unassembled WGS sequence"/>
</dbReference>
<dbReference type="OrthoDB" id="5372081at2"/>
<evidence type="ECO:0000256" key="1">
    <source>
        <dbReference type="ARBA" id="ARBA00006096"/>
    </source>
</evidence>
<sequence length="492" mass="53078">MVSRRVFLSGVLAGLAQPGFAMPPETSLRPLVRPSGLWRRAIPSPSDLIAQAELGGRVGYAVADARTGEMLEVERPLYGMPPASVAKAITCAYGLDRLGPGYRFQTRLIAGGPVTNGRLEGDLWLVGGGDPLLGTDQLSAMAIALREAGLREVTGRLMLATGALPYVREIDPEQPDHVGYNPAISGLNLNFNRVHFEWAREQGEYTVRMDARSETLRPAVSLARMRVADRDVPVYTYEQREGRENWTVARGALGNGGSRWLPVRQPHLYAADVFQTLARSNGIVLDGPGEGVPPEGGSVLVEHVSEPLQDILRGMMRWSTNITAEAVGLSASNAGGAAPGSLSASANEMSAWMRSRLAARNSSFVDHSGLGEASRVRPQDMAQALVAAGADGMLRRLMTAIPMRDAEGNLQPDHPVEVVAKTGTLNFVSSLAGYARAPSGRDFAFAVFCADLDRRGALNPAQMERPEGGRSYTRRAKRLQQQLIERWAALYT</sequence>
<dbReference type="AlphaFoldDB" id="A0A3L9Y572"/>
<dbReference type="GO" id="GO:0009002">
    <property type="term" value="F:serine-type D-Ala-D-Ala carboxypeptidase activity"/>
    <property type="evidence" value="ECO:0007669"/>
    <property type="project" value="UniProtKB-EC"/>
</dbReference>
<reference evidence="3 4" key="1">
    <citation type="submission" date="2018-10" db="EMBL/GenBank/DDBJ databases">
        <authorList>
            <person name="Jung H.S."/>
            <person name="Jeon C.O."/>
        </authorList>
    </citation>
    <scope>NUCLEOTIDE SEQUENCE [LARGE SCALE GENOMIC DNA]</scope>
    <source>
        <strain evidence="3 4">MA-7-27</strain>
    </source>
</reference>
<comment type="similarity">
    <text evidence="1">Belongs to the peptidase S13 family.</text>
</comment>
<protein>
    <submittedName>
        <fullName evidence="3">D-alanyl-D-alanine carboxypeptidase/D-alanyl-D-alanine-endopeptidase</fullName>
        <ecNumber evidence="3">3.4.16.4</ecNumber>
    </submittedName>
</protein>
<evidence type="ECO:0000313" key="4">
    <source>
        <dbReference type="Proteomes" id="UP000281343"/>
    </source>
</evidence>
<dbReference type="InterPro" id="IPR000667">
    <property type="entry name" value="Peptidase_S13"/>
</dbReference>
<evidence type="ECO:0000256" key="2">
    <source>
        <dbReference type="ARBA" id="ARBA00022801"/>
    </source>
</evidence>
<dbReference type="SUPFAM" id="SSF56601">
    <property type="entry name" value="beta-lactamase/transpeptidase-like"/>
    <property type="match status" value="1"/>
</dbReference>
<name>A0A3L9Y572_9RHOB</name>
<keyword evidence="3" id="KW-0121">Carboxypeptidase</keyword>
<comment type="caution">
    <text evidence="3">The sequence shown here is derived from an EMBL/GenBank/DDBJ whole genome shotgun (WGS) entry which is preliminary data.</text>
</comment>
<dbReference type="PANTHER" id="PTHR30023">
    <property type="entry name" value="D-ALANYL-D-ALANINE CARBOXYPEPTIDASE"/>
    <property type="match status" value="1"/>
</dbReference>
<dbReference type="NCBIfam" id="TIGR00666">
    <property type="entry name" value="PBP4"/>
    <property type="match status" value="1"/>
</dbReference>
<proteinExistence type="inferred from homology"/>
<dbReference type="EC" id="3.4.16.4" evidence="3"/>
<dbReference type="Gene3D" id="3.40.710.10">
    <property type="entry name" value="DD-peptidase/beta-lactamase superfamily"/>
    <property type="match status" value="1"/>
</dbReference>
<dbReference type="PANTHER" id="PTHR30023:SF0">
    <property type="entry name" value="PENICILLIN-SENSITIVE CARBOXYPEPTIDASE A"/>
    <property type="match status" value="1"/>
</dbReference>
<dbReference type="Pfam" id="PF02113">
    <property type="entry name" value="Peptidase_S13"/>
    <property type="match status" value="1"/>
</dbReference>
<dbReference type="PRINTS" id="PR00922">
    <property type="entry name" value="DADACBPTASE3"/>
</dbReference>
<keyword evidence="4" id="KW-1185">Reference proteome</keyword>
<keyword evidence="3" id="KW-0645">Protease</keyword>
<gene>
    <name evidence="3" type="primary">dacB</name>
    <name evidence="3" type="ORF">D9R08_15615</name>
</gene>
<dbReference type="Gene3D" id="3.50.80.20">
    <property type="entry name" value="D-Ala-D-Ala carboxypeptidase C, peptidase S13"/>
    <property type="match status" value="1"/>
</dbReference>
<dbReference type="InterPro" id="IPR012338">
    <property type="entry name" value="Beta-lactam/transpept-like"/>
</dbReference>
<organism evidence="3 4">
    <name type="scientific">Rhodophyticola porphyridii</name>
    <dbReference type="NCBI Taxonomy" id="1852017"/>
    <lineage>
        <taxon>Bacteria</taxon>
        <taxon>Pseudomonadati</taxon>
        <taxon>Pseudomonadota</taxon>
        <taxon>Alphaproteobacteria</taxon>
        <taxon>Rhodobacterales</taxon>
        <taxon>Roseobacteraceae</taxon>
        <taxon>Rhodophyticola</taxon>
    </lineage>
</organism>
<evidence type="ECO:0000313" key="3">
    <source>
        <dbReference type="EMBL" id="RMA41276.1"/>
    </source>
</evidence>
<dbReference type="EMBL" id="RCNT01000008">
    <property type="protein sequence ID" value="RMA41276.1"/>
    <property type="molecule type" value="Genomic_DNA"/>
</dbReference>
<accession>A0A3L9Y572</accession>
<keyword evidence="2 3" id="KW-0378">Hydrolase</keyword>
<dbReference type="GO" id="GO:0006508">
    <property type="term" value="P:proteolysis"/>
    <property type="evidence" value="ECO:0007669"/>
    <property type="project" value="InterPro"/>
</dbReference>
<dbReference type="GO" id="GO:0000270">
    <property type="term" value="P:peptidoglycan metabolic process"/>
    <property type="evidence" value="ECO:0007669"/>
    <property type="project" value="TreeGrafter"/>
</dbReference>